<name>A0A916EEU1_9GLOM</name>
<organism evidence="1 2">
    <name type="scientific">Rhizophagus irregularis</name>
    <dbReference type="NCBI Taxonomy" id="588596"/>
    <lineage>
        <taxon>Eukaryota</taxon>
        <taxon>Fungi</taxon>
        <taxon>Fungi incertae sedis</taxon>
        <taxon>Mucoromycota</taxon>
        <taxon>Glomeromycotina</taxon>
        <taxon>Glomeromycetes</taxon>
        <taxon>Glomerales</taxon>
        <taxon>Glomeraceae</taxon>
        <taxon>Rhizophagus</taxon>
    </lineage>
</organism>
<evidence type="ECO:0000313" key="1">
    <source>
        <dbReference type="EMBL" id="CAB5376901.1"/>
    </source>
</evidence>
<proteinExistence type="predicted"/>
<evidence type="ECO:0000313" key="2">
    <source>
        <dbReference type="Proteomes" id="UP000684084"/>
    </source>
</evidence>
<gene>
    <name evidence="1" type="ORF">CHRIB12_LOCUS15546</name>
</gene>
<dbReference type="AlphaFoldDB" id="A0A916EEU1"/>
<sequence length="67" mass="7759">MSSRHITAFNERLGLNHASILNKVNHNQRVEKLSSKRKYDDVGSDFFDFVSLTVFSEIYVFGYVNES</sequence>
<protein>
    <submittedName>
        <fullName evidence="1">Uncharacterized protein</fullName>
    </submittedName>
</protein>
<accession>A0A916EEU1</accession>
<reference evidence="1" key="1">
    <citation type="submission" date="2020-05" db="EMBL/GenBank/DDBJ databases">
        <authorList>
            <person name="Rincon C."/>
            <person name="Sanders R I."/>
            <person name="Robbins C."/>
            <person name="Chaturvedi A."/>
        </authorList>
    </citation>
    <scope>NUCLEOTIDE SEQUENCE</scope>
    <source>
        <strain evidence="1">CHB12</strain>
    </source>
</reference>
<comment type="caution">
    <text evidence="1">The sequence shown here is derived from an EMBL/GenBank/DDBJ whole genome shotgun (WGS) entry which is preliminary data.</text>
</comment>
<dbReference type="Proteomes" id="UP000684084">
    <property type="component" value="Unassembled WGS sequence"/>
</dbReference>
<dbReference type="OrthoDB" id="10316850at2759"/>
<dbReference type="EMBL" id="CAGKOT010000036">
    <property type="protein sequence ID" value="CAB5376901.1"/>
    <property type="molecule type" value="Genomic_DNA"/>
</dbReference>